<dbReference type="Pfam" id="PF07963">
    <property type="entry name" value="N_methyl"/>
    <property type="match status" value="1"/>
</dbReference>
<keyword evidence="1" id="KW-0472">Membrane</keyword>
<dbReference type="Pfam" id="PF03382">
    <property type="entry name" value="DUF285"/>
    <property type="match status" value="5"/>
</dbReference>
<name>A0ABS5QKB1_9BACT</name>
<keyword evidence="3" id="KW-1185">Reference proteome</keyword>
<comment type="caution">
    <text evidence="2">The sequence shown here is derived from an EMBL/GenBank/DDBJ whole genome shotgun (WGS) entry which is preliminary data.</text>
</comment>
<keyword evidence="1" id="KW-1133">Transmembrane helix</keyword>
<reference evidence="2 3" key="1">
    <citation type="journal article" date="2021" name="Nat. Commun.">
        <title>Reductive evolution and unique predatory mode in the CPR bacterium Vampirococcus lugosii.</title>
        <authorList>
            <person name="Moreira D."/>
            <person name="Zivanovic Y."/>
            <person name="Lopez-Archilla A.I."/>
            <person name="Iniesto M."/>
            <person name="Lopez-Garcia P."/>
        </authorList>
    </citation>
    <scope>NUCLEOTIDE SEQUENCE [LARGE SCALE GENOMIC DNA]</scope>
    <source>
        <strain evidence="2">Chiprana</strain>
    </source>
</reference>
<dbReference type="SUPFAM" id="SSF54523">
    <property type="entry name" value="Pili subunits"/>
    <property type="match status" value="1"/>
</dbReference>
<feature type="transmembrane region" description="Helical" evidence="1">
    <location>
        <begin position="12"/>
        <end position="34"/>
    </location>
</feature>
<dbReference type="InterPro" id="IPR012902">
    <property type="entry name" value="N_methyl_site"/>
</dbReference>
<dbReference type="RefSeq" id="WP_213348450.1">
    <property type="nucleotide sequence ID" value="NZ_JAEDAM010000009.1"/>
</dbReference>
<organism evidence="2 3">
    <name type="scientific">Candidatus Vampirococcus lugosii</name>
    <dbReference type="NCBI Taxonomy" id="2789015"/>
    <lineage>
        <taxon>Bacteria</taxon>
        <taxon>Candidatus Absconditibacteriota</taxon>
        <taxon>Vampirococcus</taxon>
    </lineage>
</organism>
<accession>A0ABS5QKB1</accession>
<gene>
    <name evidence="2" type="ORF">VAMP_13n272</name>
</gene>
<dbReference type="NCBIfam" id="TIGR02167">
    <property type="entry name" value="Liste_lipo_26"/>
    <property type="match status" value="10"/>
</dbReference>
<dbReference type="Gene3D" id="3.30.700.10">
    <property type="entry name" value="Glycoprotein, Type 4 Pilin"/>
    <property type="match status" value="1"/>
</dbReference>
<dbReference type="InterPro" id="IPR011889">
    <property type="entry name" value="Liste_lipo_26"/>
</dbReference>
<evidence type="ECO:0000313" key="2">
    <source>
        <dbReference type="EMBL" id="MBS8121680.1"/>
    </source>
</evidence>
<dbReference type="EMBL" id="JAEDAM010000009">
    <property type="protein sequence ID" value="MBS8121680.1"/>
    <property type="molecule type" value="Genomic_DNA"/>
</dbReference>
<evidence type="ECO:0000313" key="3">
    <source>
        <dbReference type="Proteomes" id="UP000680365"/>
    </source>
</evidence>
<dbReference type="InterPro" id="IPR045584">
    <property type="entry name" value="Pilin-like"/>
</dbReference>
<dbReference type="NCBIfam" id="TIGR02532">
    <property type="entry name" value="IV_pilin_GFxxxE"/>
    <property type="match status" value="1"/>
</dbReference>
<sequence length="710" mass="79089">MRNNKGFSMIETVVSIGVIAILAIIAGLSITIWVSKARDAEVVNNVTTIAGGLESYHVTNFEYPEPDGNILTGNLEQGIMGTGVIEELSSFVNVKNLSNSNKYIYSTYQIYDHYQVVGLLENDVQIQAYDYMIDKAYANTDATIKLGNKGYYSKGTIGMHLIANQDNTLVLEGNDLKSSYKLISNIGNEDIVLNNLDDVKKISETIVKNGGSGGDGGNSDLLGTIECSDKTVGTTFEIFGDTYYVASDKKDIQDNIDGEIDGSNFIGDYPANRICTSNVTDMSSLFNGEENFNQNISNWDTSQVTTMRQMFWNASSFNQDIANWDTSNVTNMKQMFFNASLFNQDISTWDTSNVTTMKEMFWNASLFNKDIGDWDISQVDTMNMEGMFRGASSFNQDIGDWDTSNVTTMRSMFWNASSFNQDIGDWDTSNVTTMRSMFRGASLFNQDIGNWDTSNVDTMSYMFKDASLFNQDISTKKVNEGSDDEYIAWDTSNVTTMRSMFNGASVFNQDIGSWNTSNVTNMEDMFYGASSFNQNIGNWDTSKVATMNRNRDGGMFRGASSFNNGCDEGDLGCDLNNWDTSNITTMREMFRGASSFNQDIGDWNTSYVKDMTHMFNGADSFNQDIGDWNTSNVTNMSYMLKAENFNNGCDKGVSGCPLGWDTSNVTSMFQMFNDAESFNQDLSGWSVSSVTDNRAFDDGANARTEPKPQW</sequence>
<protein>
    <submittedName>
        <fullName evidence="2">Membrane protein</fullName>
    </submittedName>
</protein>
<proteinExistence type="predicted"/>
<evidence type="ECO:0000256" key="1">
    <source>
        <dbReference type="SAM" id="Phobius"/>
    </source>
</evidence>
<keyword evidence="1" id="KW-0812">Transmembrane</keyword>
<dbReference type="InterPro" id="IPR005046">
    <property type="entry name" value="DUF285"/>
</dbReference>
<dbReference type="Proteomes" id="UP000680365">
    <property type="component" value="Unassembled WGS sequence"/>
</dbReference>